<evidence type="ECO:0008006" key="4">
    <source>
        <dbReference type="Google" id="ProtNLM"/>
    </source>
</evidence>
<dbReference type="EMBL" id="DVMS01000005">
    <property type="protein sequence ID" value="HIU38062.1"/>
    <property type="molecule type" value="Genomic_DNA"/>
</dbReference>
<protein>
    <recommendedName>
        <fullName evidence="4">DUF5056 domain-containing protein</fullName>
    </recommendedName>
</protein>
<name>A0A9D1IL51_9BACT</name>
<sequence length="113" mass="12826">MRNSDDDKLKNLLKEGAWQAPDNPWFTKRLLNRLPERHASRGKAIWIVVCVAALAGCMAGWRLFSEQVVDDTTTITLFDTLKVDNAVMYYCALLIVTVFIIQQIVSVAIKSRQ</sequence>
<reference evidence="2" key="2">
    <citation type="journal article" date="2021" name="PeerJ">
        <title>Extensive microbial diversity within the chicken gut microbiome revealed by metagenomics and culture.</title>
        <authorList>
            <person name="Gilroy R."/>
            <person name="Ravi A."/>
            <person name="Getino M."/>
            <person name="Pursley I."/>
            <person name="Horton D.L."/>
            <person name="Alikhan N.F."/>
            <person name="Baker D."/>
            <person name="Gharbi K."/>
            <person name="Hall N."/>
            <person name="Watson M."/>
            <person name="Adriaenssens E.M."/>
            <person name="Foster-Nyarko E."/>
            <person name="Jarju S."/>
            <person name="Secka A."/>
            <person name="Antonio M."/>
            <person name="Oren A."/>
            <person name="Chaudhuri R.R."/>
            <person name="La Ragione R."/>
            <person name="Hildebrand F."/>
            <person name="Pallen M.J."/>
        </authorList>
    </citation>
    <scope>NUCLEOTIDE SEQUENCE</scope>
    <source>
        <strain evidence="2">17073</strain>
    </source>
</reference>
<evidence type="ECO:0000313" key="3">
    <source>
        <dbReference type="Proteomes" id="UP000824076"/>
    </source>
</evidence>
<keyword evidence="1" id="KW-0472">Membrane</keyword>
<feature type="transmembrane region" description="Helical" evidence="1">
    <location>
        <begin position="87"/>
        <end position="109"/>
    </location>
</feature>
<dbReference type="Proteomes" id="UP000824076">
    <property type="component" value="Unassembled WGS sequence"/>
</dbReference>
<evidence type="ECO:0000256" key="1">
    <source>
        <dbReference type="SAM" id="Phobius"/>
    </source>
</evidence>
<gene>
    <name evidence="2" type="ORF">IAD18_00140</name>
</gene>
<accession>A0A9D1IL51</accession>
<keyword evidence="1" id="KW-0812">Transmembrane</keyword>
<comment type="caution">
    <text evidence="2">The sequence shown here is derived from an EMBL/GenBank/DDBJ whole genome shotgun (WGS) entry which is preliminary data.</text>
</comment>
<proteinExistence type="predicted"/>
<dbReference type="AlphaFoldDB" id="A0A9D1IL51"/>
<keyword evidence="1" id="KW-1133">Transmembrane helix</keyword>
<feature type="transmembrane region" description="Helical" evidence="1">
    <location>
        <begin position="44"/>
        <end position="64"/>
    </location>
</feature>
<evidence type="ECO:0000313" key="2">
    <source>
        <dbReference type="EMBL" id="HIU38062.1"/>
    </source>
</evidence>
<reference evidence="2" key="1">
    <citation type="submission" date="2020-10" db="EMBL/GenBank/DDBJ databases">
        <authorList>
            <person name="Gilroy R."/>
        </authorList>
    </citation>
    <scope>NUCLEOTIDE SEQUENCE</scope>
    <source>
        <strain evidence="2">17073</strain>
    </source>
</reference>
<organism evidence="2 3">
    <name type="scientific">Candidatus Limisoma intestinavium</name>
    <dbReference type="NCBI Taxonomy" id="2840856"/>
    <lineage>
        <taxon>Bacteria</taxon>
        <taxon>Pseudomonadati</taxon>
        <taxon>Bacteroidota</taxon>
        <taxon>Bacteroidia</taxon>
        <taxon>Bacteroidales</taxon>
        <taxon>Candidatus Limisoma</taxon>
    </lineage>
</organism>